<dbReference type="EMBL" id="JAUEPR010000013">
    <property type="protein sequence ID" value="KAK0478699.1"/>
    <property type="molecule type" value="Genomic_DNA"/>
</dbReference>
<keyword evidence="1" id="KW-0812">Transmembrane</keyword>
<reference evidence="2" key="1">
    <citation type="submission" date="2023-06" db="EMBL/GenBank/DDBJ databases">
        <authorList>
            <consortium name="Lawrence Berkeley National Laboratory"/>
            <person name="Ahrendt S."/>
            <person name="Sahu N."/>
            <person name="Indic B."/>
            <person name="Wong-Bajracharya J."/>
            <person name="Merenyi Z."/>
            <person name="Ke H.-M."/>
            <person name="Monk M."/>
            <person name="Kocsube S."/>
            <person name="Drula E."/>
            <person name="Lipzen A."/>
            <person name="Balint B."/>
            <person name="Henrissat B."/>
            <person name="Andreopoulos B."/>
            <person name="Martin F.M."/>
            <person name="Harder C.B."/>
            <person name="Rigling D."/>
            <person name="Ford K.L."/>
            <person name="Foster G.D."/>
            <person name="Pangilinan J."/>
            <person name="Papanicolaou A."/>
            <person name="Barry K."/>
            <person name="LaButti K."/>
            <person name="Viragh M."/>
            <person name="Koriabine M."/>
            <person name="Yan M."/>
            <person name="Riley R."/>
            <person name="Champramary S."/>
            <person name="Plett K.L."/>
            <person name="Tsai I.J."/>
            <person name="Slot J."/>
            <person name="Sipos G."/>
            <person name="Plett J."/>
            <person name="Nagy L.G."/>
            <person name="Grigoriev I.V."/>
        </authorList>
    </citation>
    <scope>NUCLEOTIDE SEQUENCE</scope>
    <source>
        <strain evidence="2">ICMP 16352</strain>
    </source>
</reference>
<keyword evidence="3" id="KW-1185">Reference proteome</keyword>
<dbReference type="AlphaFoldDB" id="A0AA39P7T7"/>
<accession>A0AA39P7T7</accession>
<proteinExistence type="predicted"/>
<evidence type="ECO:0000313" key="2">
    <source>
        <dbReference type="EMBL" id="KAK0478699.1"/>
    </source>
</evidence>
<organism evidence="2 3">
    <name type="scientific">Armillaria novae-zelandiae</name>
    <dbReference type="NCBI Taxonomy" id="153914"/>
    <lineage>
        <taxon>Eukaryota</taxon>
        <taxon>Fungi</taxon>
        <taxon>Dikarya</taxon>
        <taxon>Basidiomycota</taxon>
        <taxon>Agaricomycotina</taxon>
        <taxon>Agaricomycetes</taxon>
        <taxon>Agaricomycetidae</taxon>
        <taxon>Agaricales</taxon>
        <taxon>Marasmiineae</taxon>
        <taxon>Physalacriaceae</taxon>
        <taxon>Armillaria</taxon>
    </lineage>
</organism>
<dbReference type="Proteomes" id="UP001175227">
    <property type="component" value="Unassembled WGS sequence"/>
</dbReference>
<keyword evidence="1" id="KW-1133">Transmembrane helix</keyword>
<comment type="caution">
    <text evidence="2">The sequence shown here is derived from an EMBL/GenBank/DDBJ whole genome shotgun (WGS) entry which is preliminary data.</text>
</comment>
<name>A0AA39P7T7_9AGAR</name>
<feature type="transmembrane region" description="Helical" evidence="1">
    <location>
        <begin position="177"/>
        <end position="200"/>
    </location>
</feature>
<gene>
    <name evidence="2" type="ORF">IW261DRAFT_1420073</name>
</gene>
<evidence type="ECO:0000256" key="1">
    <source>
        <dbReference type="SAM" id="Phobius"/>
    </source>
</evidence>
<protein>
    <submittedName>
        <fullName evidence="2">Uncharacterized protein</fullName>
    </submittedName>
</protein>
<sequence length="227" mass="25704">MTAVNVIKSHLAEDSDTSILTHEAGGLMGDVLLGKLKCLSPVIKHYLTCHLTEITPHLRAGTPSLTLKDMDREKAVLLTICYTPAIHHKIMISGNPGWGWEALQLYFLKMELDCLTVWFLSWPMQGWIVQLVARLWNWWHLLLGYSDKSKASTMQPPLHSCEDTFNQVFSSSQHCSFLYGSLAVILIGNMFILGQSCLVWGTGPSETPSQEWLTWWFWIKEPPKSTS</sequence>
<keyword evidence="1" id="KW-0472">Membrane</keyword>
<evidence type="ECO:0000313" key="3">
    <source>
        <dbReference type="Proteomes" id="UP001175227"/>
    </source>
</evidence>